<reference evidence="1" key="1">
    <citation type="submission" date="2023-04" db="EMBL/GenBank/DDBJ databases">
        <title>Draft Genome sequencing of Naganishia species isolated from polar environments using Oxford Nanopore Technology.</title>
        <authorList>
            <person name="Leo P."/>
            <person name="Venkateswaran K."/>
        </authorList>
    </citation>
    <scope>NUCLEOTIDE SEQUENCE</scope>
    <source>
        <strain evidence="1">MNA-CCFEE 5423</strain>
    </source>
</reference>
<evidence type="ECO:0000313" key="2">
    <source>
        <dbReference type="Proteomes" id="UP001227268"/>
    </source>
</evidence>
<keyword evidence="2" id="KW-1185">Reference proteome</keyword>
<sequence>MSSSNNPRISLDDSSTQASTSRIDEPANMSTLAHSQPLDHSLSPDAESLKGKHTYAVNTLAQDAQEATDKEQKMTLREGIRMYPRAIMWSVIISTCIAMEGYDLSLLGNFYAFPQFNKRFGVMGPDGSYQVPARWQSGLSNAANCGEILGLALNGLITERLGYKKVVLGSLVMLACLVAVSVTATRVEQLLVYYLLAGIPWGIFQTLTITYASEVMPVALRQYLTTYVNFCWGLGQVIGVGVVKSQLGRTDNMAWQLPYYLQLMWPPILGGLILFAPESPWWLVRHGKYEEAKKSLHRLTDTKKQTDFDADQTIAMMKHTIEMETQITEGASYLDCFRGSNLRRTEITCMVWAIQNLSGNSFTGYSTYFFQQAGLSTESSYSFALGQYGINMIGVFGAWFLMSRGIGRRTLYFYGLCGLFIMLLAIGFLSLAPASASTTTAYATGGLMLGWACIYQCTVGTVAYSLVGEIPSRRLLIKSVALGRNAYNVVGIACSVLTPYMVNPTAWNWSKKTAFFWAGACFLCIIYTYFRIPEPRGRSFAELDYLFENRISARKFASTEVDVFHSELSDKAVARAMEESKDLPVHVEERS</sequence>
<proteinExistence type="predicted"/>
<accession>A0ACC2W5M0</accession>
<dbReference type="Proteomes" id="UP001227268">
    <property type="component" value="Unassembled WGS sequence"/>
</dbReference>
<protein>
    <submittedName>
        <fullName evidence="1">Uncharacterized protein</fullName>
    </submittedName>
</protein>
<name>A0ACC2W5M0_9TREE</name>
<dbReference type="EMBL" id="JASBWT010000003">
    <property type="protein sequence ID" value="KAJ9106392.1"/>
    <property type="molecule type" value="Genomic_DNA"/>
</dbReference>
<evidence type="ECO:0000313" key="1">
    <source>
        <dbReference type="EMBL" id="KAJ9106392.1"/>
    </source>
</evidence>
<organism evidence="1 2">
    <name type="scientific">Naganishia friedmannii</name>
    <dbReference type="NCBI Taxonomy" id="89922"/>
    <lineage>
        <taxon>Eukaryota</taxon>
        <taxon>Fungi</taxon>
        <taxon>Dikarya</taxon>
        <taxon>Basidiomycota</taxon>
        <taxon>Agaricomycotina</taxon>
        <taxon>Tremellomycetes</taxon>
        <taxon>Filobasidiales</taxon>
        <taxon>Filobasidiaceae</taxon>
        <taxon>Naganishia</taxon>
    </lineage>
</organism>
<comment type="caution">
    <text evidence="1">The sequence shown here is derived from an EMBL/GenBank/DDBJ whole genome shotgun (WGS) entry which is preliminary data.</text>
</comment>
<gene>
    <name evidence="1" type="ORF">QFC21_001538</name>
</gene>